<dbReference type="Proteomes" id="UP000030655">
    <property type="component" value="Unassembled WGS sequence"/>
</dbReference>
<sequence>MKKIVHSYLHNINAITEESLDNFYKLIEKENKFLLTYNQIMKHMKSSFDDNKIGIIFICYNDSDSTYLFHHLILFCKYFKIKLIKLPKGSRKYLETLLERKYIYLIGVLKNDRNYDSFKRI</sequence>
<dbReference type="InterPro" id="IPR029064">
    <property type="entry name" value="Ribosomal_eL30-like_sf"/>
</dbReference>
<dbReference type="HOGENOM" id="CLU_2108993_0_0_1"/>
<dbReference type="InterPro" id="IPR013241">
    <property type="entry name" value="RNase_P_Pop3"/>
</dbReference>
<dbReference type="GO" id="GO:0006364">
    <property type="term" value="P:rRNA processing"/>
    <property type="evidence" value="ECO:0007669"/>
    <property type="project" value="InterPro"/>
</dbReference>
<dbReference type="Pfam" id="PF08228">
    <property type="entry name" value="RNase_P_pop3"/>
    <property type="match status" value="1"/>
</dbReference>
<gene>
    <name evidence="1" type="ORF">H312_00141</name>
</gene>
<dbReference type="OrthoDB" id="2186631at2759"/>
<dbReference type="GO" id="GO:0008033">
    <property type="term" value="P:tRNA processing"/>
    <property type="evidence" value="ECO:0007669"/>
    <property type="project" value="InterPro"/>
</dbReference>
<dbReference type="SUPFAM" id="SSF55315">
    <property type="entry name" value="L30e-like"/>
    <property type="match status" value="1"/>
</dbReference>
<reference evidence="2" key="1">
    <citation type="submission" date="2013-02" db="EMBL/GenBank/DDBJ databases">
        <authorList>
            <consortium name="The Broad Institute Genome Sequencing Platform"/>
            <person name="Cuomo C."/>
            <person name="Becnel J."/>
            <person name="Sanscrainte N."/>
            <person name="Walker B."/>
            <person name="Young S.K."/>
            <person name="Zeng Q."/>
            <person name="Gargeya S."/>
            <person name="Fitzgerald M."/>
            <person name="Haas B."/>
            <person name="Abouelleil A."/>
            <person name="Alvarado L."/>
            <person name="Arachchi H.M."/>
            <person name="Berlin A.M."/>
            <person name="Chapman S.B."/>
            <person name="Dewar J."/>
            <person name="Goldberg J."/>
            <person name="Griggs A."/>
            <person name="Gujja S."/>
            <person name="Hansen M."/>
            <person name="Howarth C."/>
            <person name="Imamovic A."/>
            <person name="Larimer J."/>
            <person name="McCowan C."/>
            <person name="Murphy C."/>
            <person name="Neiman D."/>
            <person name="Pearson M."/>
            <person name="Priest M."/>
            <person name="Roberts A."/>
            <person name="Saif S."/>
            <person name="Shea T."/>
            <person name="Sisk P."/>
            <person name="Sykes S."/>
            <person name="Wortman J."/>
            <person name="Nusbaum C."/>
            <person name="Birren B."/>
        </authorList>
    </citation>
    <scope>NUCLEOTIDE SEQUENCE [LARGE SCALE GENOMIC DNA]</scope>
    <source>
        <strain evidence="2">PRA339</strain>
    </source>
</reference>
<name>A0A059F5C4_9MICR</name>
<keyword evidence="2" id="KW-1185">Reference proteome</keyword>
<reference evidence="1 2" key="2">
    <citation type="submission" date="2014-03" db="EMBL/GenBank/DDBJ databases">
        <title>The Genome Sequence of Anncaliia algerae insect isolate PRA339.</title>
        <authorList>
            <consortium name="The Broad Institute Genome Sequencing Platform"/>
            <consortium name="The Broad Institute Genome Sequencing Center for Infectious Disease"/>
            <person name="Cuomo C."/>
            <person name="Becnel J."/>
            <person name="Sanscrainte N."/>
            <person name="Walker B."/>
            <person name="Young S.K."/>
            <person name="Zeng Q."/>
            <person name="Gargeya S."/>
            <person name="Fitzgerald M."/>
            <person name="Haas B."/>
            <person name="Abouelleil A."/>
            <person name="Alvarado L."/>
            <person name="Arachchi H.M."/>
            <person name="Berlin A.M."/>
            <person name="Chapman S.B."/>
            <person name="Dewar J."/>
            <person name="Goldberg J."/>
            <person name="Griggs A."/>
            <person name="Gujja S."/>
            <person name="Hansen M."/>
            <person name="Howarth C."/>
            <person name="Imamovic A."/>
            <person name="Larimer J."/>
            <person name="McCowan C."/>
            <person name="Murphy C."/>
            <person name="Neiman D."/>
            <person name="Pearson M."/>
            <person name="Priest M."/>
            <person name="Roberts A."/>
            <person name="Saif S."/>
            <person name="Shea T."/>
            <person name="Sisk P."/>
            <person name="Sykes S."/>
            <person name="Wortman J."/>
            <person name="Nusbaum C."/>
            <person name="Birren B."/>
        </authorList>
    </citation>
    <scope>NUCLEOTIDE SEQUENCE [LARGE SCALE GENOMIC DNA]</scope>
    <source>
        <strain evidence="1 2">PRA339</strain>
    </source>
</reference>
<proteinExistence type="predicted"/>
<evidence type="ECO:0008006" key="3">
    <source>
        <dbReference type="Google" id="ProtNLM"/>
    </source>
</evidence>
<protein>
    <recommendedName>
        <fullName evidence="3">Ribosomal protein L7Ae/L30e/S12e/Gadd45 domain-containing protein</fullName>
    </recommendedName>
</protein>
<accession>A0A059F5C4</accession>
<evidence type="ECO:0000313" key="1">
    <source>
        <dbReference type="EMBL" id="KCZ82483.1"/>
    </source>
</evidence>
<dbReference type="AlphaFoldDB" id="A0A059F5C4"/>
<evidence type="ECO:0000313" key="2">
    <source>
        <dbReference type="Proteomes" id="UP000030655"/>
    </source>
</evidence>
<organism evidence="1 2">
    <name type="scientific">Anncaliia algerae PRA339</name>
    <dbReference type="NCBI Taxonomy" id="1288291"/>
    <lineage>
        <taxon>Eukaryota</taxon>
        <taxon>Fungi</taxon>
        <taxon>Fungi incertae sedis</taxon>
        <taxon>Microsporidia</taxon>
        <taxon>Tubulinosematoidea</taxon>
        <taxon>Tubulinosematidae</taxon>
        <taxon>Anncaliia</taxon>
    </lineage>
</organism>
<dbReference type="EMBL" id="KK365130">
    <property type="protein sequence ID" value="KCZ82483.1"/>
    <property type="molecule type" value="Genomic_DNA"/>
</dbReference>
<dbReference type="VEuPathDB" id="MicrosporidiaDB:H312_00141"/>